<keyword evidence="1" id="KW-1133">Transmembrane helix</keyword>
<dbReference type="STRING" id="579105.SAMN04488096_102313"/>
<protein>
    <recommendedName>
        <fullName evidence="4">DUF4199 domain-containing protein</fullName>
    </recommendedName>
</protein>
<dbReference type="Proteomes" id="UP000184225">
    <property type="component" value="Unassembled WGS sequence"/>
</dbReference>
<dbReference type="InterPro" id="IPR025250">
    <property type="entry name" value="DUF4199"/>
</dbReference>
<dbReference type="RefSeq" id="WP_073148602.1">
    <property type="nucleotide sequence ID" value="NZ_FQYY01000002.1"/>
</dbReference>
<evidence type="ECO:0000313" key="3">
    <source>
        <dbReference type="Proteomes" id="UP000184225"/>
    </source>
</evidence>
<dbReference type="OrthoDB" id="1122768at2"/>
<feature type="transmembrane region" description="Helical" evidence="1">
    <location>
        <begin position="76"/>
        <end position="94"/>
    </location>
</feature>
<dbReference type="AlphaFoldDB" id="A0A1M6C0U5"/>
<dbReference type="Pfam" id="PF13858">
    <property type="entry name" value="DUF4199"/>
    <property type="match status" value="1"/>
</dbReference>
<reference evidence="2 3" key="1">
    <citation type="submission" date="2016-11" db="EMBL/GenBank/DDBJ databases">
        <authorList>
            <person name="Jaros S."/>
            <person name="Januszkiewicz K."/>
            <person name="Wedrychowicz H."/>
        </authorList>
    </citation>
    <scope>NUCLEOTIDE SEQUENCE [LARGE SCALE GENOMIC DNA]</scope>
    <source>
        <strain evidence="2 3">DSM 21425</strain>
    </source>
</reference>
<keyword evidence="3" id="KW-1185">Reference proteome</keyword>
<evidence type="ECO:0000313" key="2">
    <source>
        <dbReference type="EMBL" id="SHI54636.1"/>
    </source>
</evidence>
<keyword evidence="1" id="KW-0812">Transmembrane</keyword>
<keyword evidence="1" id="KW-0472">Membrane</keyword>
<feature type="transmembrane region" description="Helical" evidence="1">
    <location>
        <begin position="12"/>
        <end position="32"/>
    </location>
</feature>
<accession>A0A1M6C0U5</accession>
<dbReference type="EMBL" id="FQYY01000002">
    <property type="protein sequence ID" value="SHI54636.1"/>
    <property type="molecule type" value="Genomic_DNA"/>
</dbReference>
<evidence type="ECO:0000256" key="1">
    <source>
        <dbReference type="SAM" id="Phobius"/>
    </source>
</evidence>
<proteinExistence type="predicted"/>
<sequence>MENSTTIKSTAFTYGIVLGVVSIIMLVLIYVLNITDTNYFLAILSFSLSILVYFFGLKEFKSKNSGFISLTDALKVGLAIAVIGGLISAVYTYIHYSFVYPEFLEITLEKAQQEMLDSNSSMSDAQMEQALAISKKMVSPFAQATFSLVGSIFFGFIISLIIGLIIKKKNPALEG</sequence>
<name>A0A1M6C0U5_9FLAO</name>
<organism evidence="2 3">
    <name type="scientific">Mesonia phycicola</name>
    <dbReference type="NCBI Taxonomy" id="579105"/>
    <lineage>
        <taxon>Bacteria</taxon>
        <taxon>Pseudomonadati</taxon>
        <taxon>Bacteroidota</taxon>
        <taxon>Flavobacteriia</taxon>
        <taxon>Flavobacteriales</taxon>
        <taxon>Flavobacteriaceae</taxon>
        <taxon>Mesonia</taxon>
    </lineage>
</organism>
<feature type="transmembrane region" description="Helical" evidence="1">
    <location>
        <begin position="38"/>
        <end position="56"/>
    </location>
</feature>
<evidence type="ECO:0008006" key="4">
    <source>
        <dbReference type="Google" id="ProtNLM"/>
    </source>
</evidence>
<feature type="transmembrane region" description="Helical" evidence="1">
    <location>
        <begin position="144"/>
        <end position="166"/>
    </location>
</feature>
<gene>
    <name evidence="2" type="ORF">SAMN04488096_102313</name>
</gene>